<feature type="transmembrane region" description="Helical" evidence="5">
    <location>
        <begin position="7"/>
        <end position="26"/>
    </location>
</feature>
<accession>A0A381YLT7</accession>
<feature type="transmembrane region" description="Helical" evidence="5">
    <location>
        <begin position="124"/>
        <end position="141"/>
    </location>
</feature>
<gene>
    <name evidence="7" type="ORF">METZ01_LOCUS130317</name>
</gene>
<evidence type="ECO:0000256" key="5">
    <source>
        <dbReference type="SAM" id="Phobius"/>
    </source>
</evidence>
<keyword evidence="3 5" id="KW-1133">Transmembrane helix</keyword>
<feature type="transmembrane region" description="Helical" evidence="5">
    <location>
        <begin position="180"/>
        <end position="200"/>
    </location>
</feature>
<feature type="transmembrane region" description="Helical" evidence="5">
    <location>
        <begin position="98"/>
        <end position="117"/>
    </location>
</feature>
<evidence type="ECO:0000256" key="1">
    <source>
        <dbReference type="ARBA" id="ARBA00004141"/>
    </source>
</evidence>
<dbReference type="SUPFAM" id="SSF103481">
    <property type="entry name" value="Multidrug resistance efflux transporter EmrE"/>
    <property type="match status" value="2"/>
</dbReference>
<feature type="domain" description="EamA" evidence="6">
    <location>
        <begin position="153"/>
        <end position="279"/>
    </location>
</feature>
<feature type="transmembrane region" description="Helical" evidence="5">
    <location>
        <begin position="32"/>
        <end position="53"/>
    </location>
</feature>
<protein>
    <recommendedName>
        <fullName evidence="6">EamA domain-containing protein</fullName>
    </recommendedName>
</protein>
<keyword evidence="2 5" id="KW-0812">Transmembrane</keyword>
<dbReference type="GO" id="GO:0016020">
    <property type="term" value="C:membrane"/>
    <property type="evidence" value="ECO:0007669"/>
    <property type="project" value="UniProtKB-SubCell"/>
</dbReference>
<evidence type="ECO:0000256" key="2">
    <source>
        <dbReference type="ARBA" id="ARBA00022692"/>
    </source>
</evidence>
<feature type="transmembrane region" description="Helical" evidence="5">
    <location>
        <begin position="239"/>
        <end position="256"/>
    </location>
</feature>
<feature type="transmembrane region" description="Helical" evidence="5">
    <location>
        <begin position="147"/>
        <end position="168"/>
    </location>
</feature>
<dbReference type="PANTHER" id="PTHR22911:SF6">
    <property type="entry name" value="SOLUTE CARRIER FAMILY 35 MEMBER G1"/>
    <property type="match status" value="1"/>
</dbReference>
<proteinExistence type="predicted"/>
<dbReference type="Pfam" id="PF00892">
    <property type="entry name" value="EamA"/>
    <property type="match status" value="2"/>
</dbReference>
<dbReference type="EMBL" id="UINC01018441">
    <property type="protein sequence ID" value="SVA77463.1"/>
    <property type="molecule type" value="Genomic_DNA"/>
</dbReference>
<dbReference type="AlphaFoldDB" id="A0A381YLT7"/>
<evidence type="ECO:0000256" key="3">
    <source>
        <dbReference type="ARBA" id="ARBA00022989"/>
    </source>
</evidence>
<sequence length="286" mass="32380">MINKKENIGIFFGILAFFLFATSDVLQKYATINHTVFQIIFFRYLFLLIVSIIESRRKQNPNFWKTKKIKLQLTRSLVSIIETIFFVTSFKYLSLASVHSVAALAPIFVVILSIFFLKEVVEKKVWFAILIGFVGVIVILRPGFDVFSVKSLLPLGAGFFFGLYQIVTKKVSETDSDETSLFYTSLFGLVTIGIVATIYWHPFTSLSFFLLPIIGVMMTFAHYTLIIGLGRAPASKIQPFHFTLIFWAIVYGFIFYKDIPDVPTIIGALIIALSGIFIIRSQAKTS</sequence>
<dbReference type="PANTHER" id="PTHR22911">
    <property type="entry name" value="ACYL-MALONYL CONDENSING ENZYME-RELATED"/>
    <property type="match status" value="1"/>
</dbReference>
<evidence type="ECO:0000313" key="7">
    <source>
        <dbReference type="EMBL" id="SVA77463.1"/>
    </source>
</evidence>
<feature type="domain" description="EamA" evidence="6">
    <location>
        <begin position="8"/>
        <end position="140"/>
    </location>
</feature>
<name>A0A381YLT7_9ZZZZ</name>
<organism evidence="7">
    <name type="scientific">marine metagenome</name>
    <dbReference type="NCBI Taxonomy" id="408172"/>
    <lineage>
        <taxon>unclassified sequences</taxon>
        <taxon>metagenomes</taxon>
        <taxon>ecological metagenomes</taxon>
    </lineage>
</organism>
<feature type="transmembrane region" description="Helical" evidence="5">
    <location>
        <begin position="262"/>
        <end position="279"/>
    </location>
</feature>
<comment type="subcellular location">
    <subcellularLocation>
        <location evidence="1">Membrane</location>
        <topology evidence="1">Multi-pass membrane protein</topology>
    </subcellularLocation>
</comment>
<keyword evidence="4 5" id="KW-0472">Membrane</keyword>
<evidence type="ECO:0000259" key="6">
    <source>
        <dbReference type="Pfam" id="PF00892"/>
    </source>
</evidence>
<feature type="transmembrane region" description="Helical" evidence="5">
    <location>
        <begin position="73"/>
        <end position="92"/>
    </location>
</feature>
<dbReference type="InterPro" id="IPR037185">
    <property type="entry name" value="EmrE-like"/>
</dbReference>
<dbReference type="InterPro" id="IPR000620">
    <property type="entry name" value="EamA_dom"/>
</dbReference>
<evidence type="ECO:0000256" key="4">
    <source>
        <dbReference type="ARBA" id="ARBA00023136"/>
    </source>
</evidence>
<feature type="transmembrane region" description="Helical" evidence="5">
    <location>
        <begin position="206"/>
        <end position="227"/>
    </location>
</feature>
<reference evidence="7" key="1">
    <citation type="submission" date="2018-05" db="EMBL/GenBank/DDBJ databases">
        <authorList>
            <person name="Lanie J.A."/>
            <person name="Ng W.-L."/>
            <person name="Kazmierczak K.M."/>
            <person name="Andrzejewski T.M."/>
            <person name="Davidsen T.M."/>
            <person name="Wayne K.J."/>
            <person name="Tettelin H."/>
            <person name="Glass J.I."/>
            <person name="Rusch D."/>
            <person name="Podicherti R."/>
            <person name="Tsui H.-C.T."/>
            <person name="Winkler M.E."/>
        </authorList>
    </citation>
    <scope>NUCLEOTIDE SEQUENCE</scope>
</reference>